<name>A0ABW7HQ28_9ACTN</name>
<proteinExistence type="predicted"/>
<keyword evidence="1" id="KW-0540">Nuclease</keyword>
<keyword evidence="3 5" id="KW-0269">Exonuclease</keyword>
<dbReference type="SMART" id="SM00479">
    <property type="entry name" value="EXOIII"/>
    <property type="match status" value="1"/>
</dbReference>
<evidence type="ECO:0000256" key="3">
    <source>
        <dbReference type="ARBA" id="ARBA00022839"/>
    </source>
</evidence>
<dbReference type="EMBL" id="JBIHMK010000017">
    <property type="protein sequence ID" value="MFH0247973.1"/>
    <property type="molecule type" value="Genomic_DNA"/>
</dbReference>
<protein>
    <submittedName>
        <fullName evidence="5">3'-5' exonuclease</fullName>
    </submittedName>
</protein>
<evidence type="ECO:0000259" key="4">
    <source>
        <dbReference type="SMART" id="SM00479"/>
    </source>
</evidence>
<dbReference type="Pfam" id="PF00929">
    <property type="entry name" value="RNase_T"/>
    <property type="match status" value="1"/>
</dbReference>
<dbReference type="CDD" id="cd06127">
    <property type="entry name" value="DEDDh"/>
    <property type="match status" value="1"/>
</dbReference>
<gene>
    <name evidence="5" type="ORF">ACG5V6_07075</name>
</gene>
<dbReference type="InterPro" id="IPR012337">
    <property type="entry name" value="RNaseH-like_sf"/>
</dbReference>
<keyword evidence="6" id="KW-1185">Reference proteome</keyword>
<dbReference type="InterPro" id="IPR036397">
    <property type="entry name" value="RNaseH_sf"/>
</dbReference>
<dbReference type="Proteomes" id="UP001607069">
    <property type="component" value="Unassembled WGS sequence"/>
</dbReference>
<dbReference type="PANTHER" id="PTHR30231">
    <property type="entry name" value="DNA POLYMERASE III SUBUNIT EPSILON"/>
    <property type="match status" value="1"/>
</dbReference>
<dbReference type="PANTHER" id="PTHR30231:SF4">
    <property type="entry name" value="PROTEIN NEN2"/>
    <property type="match status" value="1"/>
</dbReference>
<accession>A0ABW7HQ28</accession>
<evidence type="ECO:0000256" key="2">
    <source>
        <dbReference type="ARBA" id="ARBA00022801"/>
    </source>
</evidence>
<evidence type="ECO:0000256" key="1">
    <source>
        <dbReference type="ARBA" id="ARBA00022722"/>
    </source>
</evidence>
<dbReference type="InterPro" id="IPR013520">
    <property type="entry name" value="Ribonucl_H"/>
</dbReference>
<dbReference type="RefSeq" id="WP_279951324.1">
    <property type="nucleotide sequence ID" value="NZ_BAABEN010000031.1"/>
</dbReference>
<evidence type="ECO:0000313" key="6">
    <source>
        <dbReference type="Proteomes" id="UP001607069"/>
    </source>
</evidence>
<evidence type="ECO:0000313" key="5">
    <source>
        <dbReference type="EMBL" id="MFH0247973.1"/>
    </source>
</evidence>
<comment type="caution">
    <text evidence="5">The sequence shown here is derived from an EMBL/GenBank/DDBJ whole genome shotgun (WGS) entry which is preliminary data.</text>
</comment>
<dbReference type="GO" id="GO:0004527">
    <property type="term" value="F:exonuclease activity"/>
    <property type="evidence" value="ECO:0007669"/>
    <property type="project" value="UniProtKB-KW"/>
</dbReference>
<keyword evidence="2" id="KW-0378">Hydrolase</keyword>
<dbReference type="Gene3D" id="3.30.420.10">
    <property type="entry name" value="Ribonuclease H-like superfamily/Ribonuclease H"/>
    <property type="match status" value="1"/>
</dbReference>
<organism evidence="5 6">
    <name type="scientific">Streptomyces chitinivorans</name>
    <dbReference type="NCBI Taxonomy" id="1257027"/>
    <lineage>
        <taxon>Bacteria</taxon>
        <taxon>Bacillati</taxon>
        <taxon>Actinomycetota</taxon>
        <taxon>Actinomycetes</taxon>
        <taxon>Kitasatosporales</taxon>
        <taxon>Streptomycetaceae</taxon>
        <taxon>Streptomyces</taxon>
    </lineage>
</organism>
<reference evidence="5 6" key="1">
    <citation type="submission" date="2024-10" db="EMBL/GenBank/DDBJ databases">
        <authorList>
            <person name="Cho J.-C."/>
        </authorList>
    </citation>
    <scope>NUCLEOTIDE SEQUENCE [LARGE SCALE GENOMIC DNA]</scope>
    <source>
        <strain evidence="5 6">KCTC29696</strain>
    </source>
</reference>
<dbReference type="SUPFAM" id="SSF53098">
    <property type="entry name" value="Ribonuclease H-like"/>
    <property type="match status" value="1"/>
</dbReference>
<sequence>MGPVTHLAEDPEFQQTHFVVIDFEGTTPTGHSPEPIEVACLGLRHQPGQGPQPTGFRWESLMRPPAHAPVTPADTAQMGIRPEDVAGRPPAGEVLARLDADLPDAPTLLVAHSAAVEAGFLYRYRQHCTRLAMLPVLDTIRMARLAHPGLPRYSLDTLIDHFGLPRPEQRHRAMGDVEVTALLFQRLLADLARTGAVTTLAALARQCARPPKAAEPEQLTFG</sequence>
<feature type="domain" description="Exonuclease" evidence="4">
    <location>
        <begin position="17"/>
        <end position="193"/>
    </location>
</feature>